<feature type="transmembrane region" description="Helical" evidence="7">
    <location>
        <begin position="121"/>
        <end position="138"/>
    </location>
</feature>
<dbReference type="PRINTS" id="PR00447">
    <property type="entry name" value="NATRESASSCMP"/>
</dbReference>
<dbReference type="OrthoDB" id="409173at2759"/>
<dbReference type="AlphaFoldDB" id="A0A183SSF4"/>
<sequence>MPSLLFFKVPVRDILRFVSFPQAKKFDPTQVDLYTGGIFLGCEFGIVALFIWAVGLLAAGQSSTMTGTYAGQYTMEGFLNLRWKQWQRQLLTRSIAVLPTLFVTAYQGIENLTEMNDLLNVLMSLQLPFAIIPLLTFTSSKKIMGSFMNSLSSKITSSTISVAVIGVNMFFVGAFIKARVPHHWAAYLGVAVLVFAYLSFIAYLVWWHAQGRLRPRQPPAPSPISGLLDSVLTPGSGGGGGESVVAAVQGYYHLKLIHAQVTVPAPPVVEHTVDLVEIDGRTADAIF</sequence>
<dbReference type="WBParaSite" id="SSLN_0000738701-mRNA-1">
    <property type="protein sequence ID" value="SSLN_0000738701-mRNA-1"/>
    <property type="gene ID" value="SSLN_0000738701"/>
</dbReference>
<evidence type="ECO:0000313" key="10">
    <source>
        <dbReference type="WBParaSite" id="SSLN_0000738701-mRNA-1"/>
    </source>
</evidence>
<comment type="subcellular location">
    <subcellularLocation>
        <location evidence="1">Membrane</location>
        <topology evidence="1">Multi-pass membrane protein</topology>
    </subcellularLocation>
</comment>
<feature type="transmembrane region" description="Helical" evidence="7">
    <location>
        <begin position="159"/>
        <end position="178"/>
    </location>
</feature>
<evidence type="ECO:0000256" key="3">
    <source>
        <dbReference type="ARBA" id="ARBA00022448"/>
    </source>
</evidence>
<feature type="transmembrane region" description="Helical" evidence="7">
    <location>
        <begin position="38"/>
        <end position="59"/>
    </location>
</feature>
<keyword evidence="9" id="KW-1185">Reference proteome</keyword>
<proteinExistence type="inferred from homology"/>
<dbReference type="GO" id="GO:0015086">
    <property type="term" value="F:cadmium ion transmembrane transporter activity"/>
    <property type="evidence" value="ECO:0007669"/>
    <property type="project" value="TreeGrafter"/>
</dbReference>
<keyword evidence="6 7" id="KW-0472">Membrane</keyword>
<dbReference type="PANTHER" id="PTHR11706">
    <property type="entry name" value="SOLUTE CARRIER PROTEIN FAMILY 11 MEMBER"/>
    <property type="match status" value="1"/>
</dbReference>
<evidence type="ECO:0000256" key="4">
    <source>
        <dbReference type="ARBA" id="ARBA00022692"/>
    </source>
</evidence>
<evidence type="ECO:0000313" key="9">
    <source>
        <dbReference type="Proteomes" id="UP000275846"/>
    </source>
</evidence>
<protein>
    <submittedName>
        <fullName evidence="10">Mate-domain-containing protein</fullName>
    </submittedName>
</protein>
<dbReference type="Pfam" id="PF01566">
    <property type="entry name" value="Nramp"/>
    <property type="match status" value="1"/>
</dbReference>
<dbReference type="Proteomes" id="UP000275846">
    <property type="component" value="Unassembled WGS sequence"/>
</dbReference>
<keyword evidence="4 7" id="KW-0812">Transmembrane</keyword>
<keyword evidence="5 7" id="KW-1133">Transmembrane helix</keyword>
<dbReference type="GO" id="GO:0005765">
    <property type="term" value="C:lysosomal membrane"/>
    <property type="evidence" value="ECO:0007669"/>
    <property type="project" value="TreeGrafter"/>
</dbReference>
<accession>A0A183SSF4</accession>
<evidence type="ECO:0000256" key="2">
    <source>
        <dbReference type="ARBA" id="ARBA00006670"/>
    </source>
</evidence>
<dbReference type="PANTHER" id="PTHR11706:SF33">
    <property type="entry name" value="NATURAL RESISTANCE-ASSOCIATED MACROPHAGE PROTEIN 2"/>
    <property type="match status" value="1"/>
</dbReference>
<dbReference type="EMBL" id="UYSU01034010">
    <property type="protein sequence ID" value="VDL93537.1"/>
    <property type="molecule type" value="Genomic_DNA"/>
</dbReference>
<evidence type="ECO:0000256" key="7">
    <source>
        <dbReference type="SAM" id="Phobius"/>
    </source>
</evidence>
<dbReference type="GO" id="GO:0005384">
    <property type="term" value="F:manganese ion transmembrane transporter activity"/>
    <property type="evidence" value="ECO:0007669"/>
    <property type="project" value="TreeGrafter"/>
</dbReference>
<dbReference type="GO" id="GO:0005886">
    <property type="term" value="C:plasma membrane"/>
    <property type="evidence" value="ECO:0007669"/>
    <property type="project" value="TreeGrafter"/>
</dbReference>
<name>A0A183SSF4_SCHSO</name>
<dbReference type="STRING" id="70667.A0A183SSF4"/>
<evidence type="ECO:0000256" key="5">
    <source>
        <dbReference type="ARBA" id="ARBA00022989"/>
    </source>
</evidence>
<keyword evidence="3" id="KW-0813">Transport</keyword>
<evidence type="ECO:0000256" key="1">
    <source>
        <dbReference type="ARBA" id="ARBA00004141"/>
    </source>
</evidence>
<dbReference type="GO" id="GO:0010008">
    <property type="term" value="C:endosome membrane"/>
    <property type="evidence" value="ECO:0007669"/>
    <property type="project" value="TreeGrafter"/>
</dbReference>
<evidence type="ECO:0000256" key="6">
    <source>
        <dbReference type="ARBA" id="ARBA00023136"/>
    </source>
</evidence>
<reference evidence="10" key="1">
    <citation type="submission" date="2016-06" db="UniProtKB">
        <authorList>
            <consortium name="WormBaseParasite"/>
        </authorList>
    </citation>
    <scope>IDENTIFICATION</scope>
</reference>
<dbReference type="InterPro" id="IPR001046">
    <property type="entry name" value="NRAMP_fam"/>
</dbReference>
<dbReference type="GO" id="GO:0005381">
    <property type="term" value="F:iron ion transmembrane transporter activity"/>
    <property type="evidence" value="ECO:0007669"/>
    <property type="project" value="TreeGrafter"/>
</dbReference>
<gene>
    <name evidence="8" type="ORF">SSLN_LOCUS7152</name>
</gene>
<evidence type="ECO:0000313" key="8">
    <source>
        <dbReference type="EMBL" id="VDL93537.1"/>
    </source>
</evidence>
<organism evidence="10">
    <name type="scientific">Schistocephalus solidus</name>
    <name type="common">Tapeworm</name>
    <dbReference type="NCBI Taxonomy" id="70667"/>
    <lineage>
        <taxon>Eukaryota</taxon>
        <taxon>Metazoa</taxon>
        <taxon>Spiralia</taxon>
        <taxon>Lophotrochozoa</taxon>
        <taxon>Platyhelminthes</taxon>
        <taxon>Cestoda</taxon>
        <taxon>Eucestoda</taxon>
        <taxon>Diphyllobothriidea</taxon>
        <taxon>Diphyllobothriidae</taxon>
        <taxon>Schistocephalus</taxon>
    </lineage>
</organism>
<feature type="transmembrane region" description="Helical" evidence="7">
    <location>
        <begin position="184"/>
        <end position="206"/>
    </location>
</feature>
<comment type="similarity">
    <text evidence="2">Belongs to the NRAMP family.</text>
</comment>
<reference evidence="8 9" key="2">
    <citation type="submission" date="2018-11" db="EMBL/GenBank/DDBJ databases">
        <authorList>
            <consortium name="Pathogen Informatics"/>
        </authorList>
    </citation>
    <scope>NUCLEOTIDE SEQUENCE [LARGE SCALE GENOMIC DNA]</scope>
    <source>
        <strain evidence="8 9">NST_G2</strain>
    </source>
</reference>